<gene>
    <name evidence="1" type="ORF">PR048_008934</name>
</gene>
<comment type="caution">
    <text evidence="1">The sequence shown here is derived from an EMBL/GenBank/DDBJ whole genome shotgun (WGS) entry which is preliminary data.</text>
</comment>
<dbReference type="Proteomes" id="UP001159363">
    <property type="component" value="Chromosome 3"/>
</dbReference>
<accession>A0ABQ9HZJ9</accession>
<dbReference type="EMBL" id="JARBHB010000003">
    <property type="protein sequence ID" value="KAJ8889435.1"/>
    <property type="molecule type" value="Genomic_DNA"/>
</dbReference>
<evidence type="ECO:0000313" key="2">
    <source>
        <dbReference type="Proteomes" id="UP001159363"/>
    </source>
</evidence>
<keyword evidence="2" id="KW-1185">Reference proteome</keyword>
<name>A0ABQ9HZJ9_9NEOP</name>
<sequence length="65" mass="7204">MLWTETNTTAALDDKEFGERKVLKASDVYDSAIDILTEEGKSIGNVTVADDIITKTEFTFSTDLE</sequence>
<evidence type="ECO:0000313" key="1">
    <source>
        <dbReference type="EMBL" id="KAJ8889435.1"/>
    </source>
</evidence>
<reference evidence="1 2" key="1">
    <citation type="submission" date="2023-02" db="EMBL/GenBank/DDBJ databases">
        <title>LHISI_Scaffold_Assembly.</title>
        <authorList>
            <person name="Stuart O.P."/>
            <person name="Cleave R."/>
            <person name="Magrath M.J.L."/>
            <person name="Mikheyev A.S."/>
        </authorList>
    </citation>
    <scope>NUCLEOTIDE SEQUENCE [LARGE SCALE GENOMIC DNA]</scope>
    <source>
        <strain evidence="1">Daus_M_001</strain>
        <tissue evidence="1">Leg muscle</tissue>
    </source>
</reference>
<organism evidence="1 2">
    <name type="scientific">Dryococelus australis</name>
    <dbReference type="NCBI Taxonomy" id="614101"/>
    <lineage>
        <taxon>Eukaryota</taxon>
        <taxon>Metazoa</taxon>
        <taxon>Ecdysozoa</taxon>
        <taxon>Arthropoda</taxon>
        <taxon>Hexapoda</taxon>
        <taxon>Insecta</taxon>
        <taxon>Pterygota</taxon>
        <taxon>Neoptera</taxon>
        <taxon>Polyneoptera</taxon>
        <taxon>Phasmatodea</taxon>
        <taxon>Verophasmatodea</taxon>
        <taxon>Anareolatae</taxon>
        <taxon>Phasmatidae</taxon>
        <taxon>Eurycanthinae</taxon>
        <taxon>Dryococelus</taxon>
    </lineage>
</organism>
<proteinExistence type="predicted"/>
<protein>
    <submittedName>
        <fullName evidence="1">Uncharacterized protein</fullName>
    </submittedName>
</protein>